<sequence>MYKIVGLSVLWCFFSFSFLLAQKKKHYYTDFKPTYKQWERNYIIDKIEYRKDSLVVFFRYYAISQYTSVELHAPAPIGAYPYCLENTENANEFYEMVDMKNIRIGDSLLLYSLKDIGKPSIYFRMPLNKMLTYEIHFVKPPKSLKKANLYEGRIAKNRTNHFHALDIPIKHSPDDDLGNEEDMKKNITEFAQKMYVPPAPPKKKPEKVKTTKNDMPFIQQKPPIAEKNKFNQEARIRM</sequence>
<evidence type="ECO:0000313" key="2">
    <source>
        <dbReference type="EMBL" id="PKQ70125.1"/>
    </source>
</evidence>
<dbReference type="AlphaFoldDB" id="A0A2N3IIH2"/>
<accession>A0A2N3IIH2</accession>
<reference evidence="2 3" key="1">
    <citation type="submission" date="2017-06" db="EMBL/GenBank/DDBJ databases">
        <title>Raineya orbicola gen. nov., sp. nov. a slightly thermophilic bacterium of the phylum Bacteroidetes and the description of Raineyaceae fam. nov.</title>
        <authorList>
            <person name="Albuquerque L."/>
            <person name="Polonia A.R.M."/>
            <person name="Barroso C."/>
            <person name="Froufe H.J.C."/>
            <person name="Lage O."/>
            <person name="Lobo-Da-Cunha A."/>
            <person name="Egas C."/>
            <person name="Da Costa M.S."/>
        </authorList>
    </citation>
    <scope>NUCLEOTIDE SEQUENCE [LARGE SCALE GENOMIC DNA]</scope>
    <source>
        <strain evidence="2 3">SPSPC-11</strain>
    </source>
</reference>
<name>A0A2N3IIH2_9BACT</name>
<comment type="caution">
    <text evidence="2">The sequence shown here is derived from an EMBL/GenBank/DDBJ whole genome shotgun (WGS) entry which is preliminary data.</text>
</comment>
<dbReference type="EMBL" id="NKXO01000010">
    <property type="protein sequence ID" value="PKQ70125.1"/>
    <property type="molecule type" value="Genomic_DNA"/>
</dbReference>
<feature type="region of interest" description="Disordered" evidence="1">
    <location>
        <begin position="195"/>
        <end position="238"/>
    </location>
</feature>
<keyword evidence="3" id="KW-1185">Reference proteome</keyword>
<gene>
    <name evidence="2" type="ORF">Rain11_0785</name>
</gene>
<dbReference type="OrthoDB" id="982416at2"/>
<feature type="compositionally biased region" description="Basic and acidic residues" evidence="1">
    <location>
        <begin position="224"/>
        <end position="238"/>
    </location>
</feature>
<dbReference type="Proteomes" id="UP000233387">
    <property type="component" value="Unassembled WGS sequence"/>
</dbReference>
<evidence type="ECO:0000256" key="1">
    <source>
        <dbReference type="SAM" id="MobiDB-lite"/>
    </source>
</evidence>
<dbReference type="RefSeq" id="WP_133121497.1">
    <property type="nucleotide sequence ID" value="NZ_NKXO01000010.1"/>
</dbReference>
<protein>
    <submittedName>
        <fullName evidence="2">Uncharacterized protein</fullName>
    </submittedName>
</protein>
<proteinExistence type="predicted"/>
<evidence type="ECO:0000313" key="3">
    <source>
        <dbReference type="Proteomes" id="UP000233387"/>
    </source>
</evidence>
<organism evidence="2 3">
    <name type="scientific">Raineya orbicola</name>
    <dbReference type="NCBI Taxonomy" id="2016530"/>
    <lineage>
        <taxon>Bacteria</taxon>
        <taxon>Pseudomonadati</taxon>
        <taxon>Bacteroidota</taxon>
        <taxon>Cytophagia</taxon>
        <taxon>Cytophagales</taxon>
        <taxon>Raineyaceae</taxon>
        <taxon>Raineya</taxon>
    </lineage>
</organism>